<dbReference type="Proteomes" id="UP000005798">
    <property type="component" value="Unassembled WGS sequence"/>
</dbReference>
<keyword evidence="7" id="KW-1185">Reference proteome</keyword>
<dbReference type="InterPro" id="IPR038765">
    <property type="entry name" value="Papain-like_cys_pep_sf"/>
</dbReference>
<dbReference type="GO" id="GO:0006508">
    <property type="term" value="P:proteolysis"/>
    <property type="evidence" value="ECO:0007669"/>
    <property type="project" value="UniProtKB-KW"/>
</dbReference>
<evidence type="ECO:0000256" key="3">
    <source>
        <dbReference type="ARBA" id="ARBA00022801"/>
    </source>
</evidence>
<dbReference type="SUPFAM" id="SSF54001">
    <property type="entry name" value="Cysteine proteinases"/>
    <property type="match status" value="1"/>
</dbReference>
<keyword evidence="2" id="KW-0645">Protease</keyword>
<name>B0N8I0_9FIRM</name>
<evidence type="ECO:0000259" key="5">
    <source>
        <dbReference type="PROSITE" id="PS51935"/>
    </source>
</evidence>
<keyword evidence="3" id="KW-0378">Hydrolase</keyword>
<dbReference type="InterPro" id="IPR002477">
    <property type="entry name" value="Peptidoglycan-bd-like"/>
</dbReference>
<feature type="domain" description="NlpC/P60" evidence="5">
    <location>
        <begin position="3"/>
        <end position="145"/>
    </location>
</feature>
<comment type="similarity">
    <text evidence="1">Belongs to the peptidase C40 family.</text>
</comment>
<accession>B0N8I0</accession>
<dbReference type="eggNOG" id="COG3409">
    <property type="taxonomic scope" value="Bacteria"/>
</dbReference>
<dbReference type="RefSeq" id="WP_003539074.1">
    <property type="nucleotide sequence ID" value="NZ_CP036346.1"/>
</dbReference>
<evidence type="ECO:0000313" key="7">
    <source>
        <dbReference type="Proteomes" id="UP000005798"/>
    </source>
</evidence>
<reference evidence="6" key="1">
    <citation type="submission" date="2007-11" db="EMBL/GenBank/DDBJ databases">
        <authorList>
            <person name="Fulton L."/>
            <person name="Clifton S."/>
            <person name="Fulton B."/>
            <person name="Xu J."/>
            <person name="Minx P."/>
            <person name="Pepin K.H."/>
            <person name="Johnson M."/>
            <person name="Thiruvilangam P."/>
            <person name="Bhonagiri V."/>
            <person name="Nash W.E."/>
            <person name="Mardis E.R."/>
            <person name="Wilson R.K."/>
        </authorList>
    </citation>
    <scope>NUCLEOTIDE SEQUENCE [LARGE SCALE GENOMIC DNA]</scope>
    <source>
        <strain evidence="6">DSM 1402</strain>
    </source>
</reference>
<proteinExistence type="inferred from homology"/>
<comment type="caution">
    <text evidence="6">The sequence shown here is derived from an EMBL/GenBank/DDBJ whole genome shotgun (WGS) entry which is preliminary data.</text>
</comment>
<dbReference type="InterPro" id="IPR000064">
    <property type="entry name" value="NLP_P60_dom"/>
</dbReference>
<dbReference type="SUPFAM" id="SSF47090">
    <property type="entry name" value="PGBD-like"/>
    <property type="match status" value="1"/>
</dbReference>
<protein>
    <submittedName>
        <fullName evidence="6">Peptidoglycan binding domain protein</fullName>
    </submittedName>
</protein>
<dbReference type="InterPro" id="IPR036365">
    <property type="entry name" value="PGBD-like_sf"/>
</dbReference>
<gene>
    <name evidence="6" type="ORF">CLORAM_02914</name>
</gene>
<dbReference type="Pfam" id="PF01471">
    <property type="entry name" value="PG_binding_1"/>
    <property type="match status" value="1"/>
</dbReference>
<dbReference type="PROSITE" id="PS51935">
    <property type="entry name" value="NLPC_P60"/>
    <property type="match status" value="1"/>
</dbReference>
<evidence type="ECO:0000313" key="6">
    <source>
        <dbReference type="EMBL" id="EDS18118.1"/>
    </source>
</evidence>
<sequence length="248" mass="26852">MAVLTASQLVDKVKAVANTATAYKLGTFGNKTSGGKRQWDCSGLLKGILWGYPDNGKYLKNGVLDQNADTIISKCSGVSTDFSNIVSGEIVWMKGHMGIYIGNGKVVEATPKWDNGVQVSTCANVSNGSKSRKWTKHGKSPYIDYGTTVSTPAPEPSQPVDDWLNRLNAEIARQGFSSYPTVKKGAKGGITRLIQERLNSVGFNLVVDGDFGKKTKEAIIVFQRNRGLVQDGVVGSNTWDWLLKGTKM</sequence>
<dbReference type="HOGENOM" id="CLU_097862_0_0_9"/>
<dbReference type="Gene3D" id="3.90.1720.10">
    <property type="entry name" value="endopeptidase domain like (from Nostoc punctiforme)"/>
    <property type="match status" value="1"/>
</dbReference>
<evidence type="ECO:0000256" key="4">
    <source>
        <dbReference type="ARBA" id="ARBA00022807"/>
    </source>
</evidence>
<evidence type="ECO:0000256" key="1">
    <source>
        <dbReference type="ARBA" id="ARBA00007074"/>
    </source>
</evidence>
<dbReference type="InterPro" id="IPR036366">
    <property type="entry name" value="PGBDSf"/>
</dbReference>
<reference evidence="6" key="2">
    <citation type="submission" date="2014-06" db="EMBL/GenBank/DDBJ databases">
        <title>Draft genome sequence of Clostridium ramosum(DSM 1402).</title>
        <authorList>
            <person name="Sudarsanam P."/>
            <person name="Ley R."/>
            <person name="Guruge J."/>
            <person name="Turnbaugh P.J."/>
            <person name="Mahowald M."/>
            <person name="Liep D."/>
            <person name="Gordon J."/>
        </authorList>
    </citation>
    <scope>NUCLEOTIDE SEQUENCE</scope>
    <source>
        <strain evidence="6">DSM 1402</strain>
    </source>
</reference>
<evidence type="ECO:0000256" key="2">
    <source>
        <dbReference type="ARBA" id="ARBA00022670"/>
    </source>
</evidence>
<dbReference type="EMBL" id="ABFX02000008">
    <property type="protein sequence ID" value="EDS18118.1"/>
    <property type="molecule type" value="Genomic_DNA"/>
</dbReference>
<keyword evidence="4" id="KW-0788">Thiol protease</keyword>
<dbReference type="Pfam" id="PF00877">
    <property type="entry name" value="NLPC_P60"/>
    <property type="match status" value="1"/>
</dbReference>
<dbReference type="Gene3D" id="1.10.101.10">
    <property type="entry name" value="PGBD-like superfamily/PGBD"/>
    <property type="match status" value="1"/>
</dbReference>
<organism evidence="6 7">
    <name type="scientific">Thomasclavelia ramosa DSM 1402</name>
    <dbReference type="NCBI Taxonomy" id="445974"/>
    <lineage>
        <taxon>Bacteria</taxon>
        <taxon>Bacillati</taxon>
        <taxon>Bacillota</taxon>
        <taxon>Erysipelotrichia</taxon>
        <taxon>Erysipelotrichales</taxon>
        <taxon>Coprobacillaceae</taxon>
        <taxon>Thomasclavelia</taxon>
    </lineage>
</organism>
<dbReference type="AlphaFoldDB" id="B0N8I0"/>
<dbReference type="GO" id="GO:0008234">
    <property type="term" value="F:cysteine-type peptidase activity"/>
    <property type="evidence" value="ECO:0007669"/>
    <property type="project" value="UniProtKB-KW"/>
</dbReference>